<evidence type="ECO:0000256" key="1">
    <source>
        <dbReference type="ARBA" id="ARBA00001974"/>
    </source>
</evidence>
<dbReference type="InterPro" id="IPR012132">
    <property type="entry name" value="GMC_OxRdtase"/>
</dbReference>
<dbReference type="STRING" id="478744.SAMN05444359_108117"/>
<dbReference type="Gene3D" id="3.50.50.60">
    <property type="entry name" value="FAD/NAD(P)-binding domain"/>
    <property type="match status" value="1"/>
</dbReference>
<keyword evidence="4 5" id="KW-0274">FAD</keyword>
<dbReference type="Proteomes" id="UP000199021">
    <property type="component" value="Unassembled WGS sequence"/>
</dbReference>
<organism evidence="7 8">
    <name type="scientific">Neolewinella agarilytica</name>
    <dbReference type="NCBI Taxonomy" id="478744"/>
    <lineage>
        <taxon>Bacteria</taxon>
        <taxon>Pseudomonadati</taxon>
        <taxon>Bacteroidota</taxon>
        <taxon>Saprospiria</taxon>
        <taxon>Saprospirales</taxon>
        <taxon>Lewinellaceae</taxon>
        <taxon>Neolewinella</taxon>
    </lineage>
</organism>
<evidence type="ECO:0000256" key="4">
    <source>
        <dbReference type="ARBA" id="ARBA00022827"/>
    </source>
</evidence>
<dbReference type="PROSITE" id="PS00624">
    <property type="entry name" value="GMC_OXRED_2"/>
    <property type="match status" value="1"/>
</dbReference>
<dbReference type="Pfam" id="PF00732">
    <property type="entry name" value="GMC_oxred_N"/>
    <property type="match status" value="1"/>
</dbReference>
<dbReference type="InterPro" id="IPR007867">
    <property type="entry name" value="GMC_OxRtase_C"/>
</dbReference>
<dbReference type="Gene3D" id="3.30.560.10">
    <property type="entry name" value="Glucose Oxidase, domain 3"/>
    <property type="match status" value="1"/>
</dbReference>
<keyword evidence="8" id="KW-1185">Reference proteome</keyword>
<evidence type="ECO:0000313" key="7">
    <source>
        <dbReference type="EMBL" id="SEQ33879.1"/>
    </source>
</evidence>
<evidence type="ECO:0000256" key="3">
    <source>
        <dbReference type="ARBA" id="ARBA00022630"/>
    </source>
</evidence>
<accession>A0A1H9F7N4</accession>
<dbReference type="RefSeq" id="WP_090167539.1">
    <property type="nucleotide sequence ID" value="NZ_FOFB01000008.1"/>
</dbReference>
<gene>
    <name evidence="7" type="ORF">SAMN05444359_108117</name>
</gene>
<dbReference type="GO" id="GO:0050660">
    <property type="term" value="F:flavin adenine dinucleotide binding"/>
    <property type="evidence" value="ECO:0007669"/>
    <property type="project" value="InterPro"/>
</dbReference>
<dbReference type="OrthoDB" id="9785276at2"/>
<evidence type="ECO:0000259" key="6">
    <source>
        <dbReference type="PROSITE" id="PS00624"/>
    </source>
</evidence>
<evidence type="ECO:0000256" key="5">
    <source>
        <dbReference type="PIRSR" id="PIRSR000137-2"/>
    </source>
</evidence>
<comment type="cofactor">
    <cofactor evidence="1 5">
        <name>FAD</name>
        <dbReference type="ChEBI" id="CHEBI:57692"/>
    </cofactor>
</comment>
<comment type="similarity">
    <text evidence="2">Belongs to the GMC oxidoreductase family.</text>
</comment>
<dbReference type="AlphaFoldDB" id="A0A1H9F7N4"/>
<feature type="binding site" evidence="5">
    <location>
        <position position="220"/>
    </location>
    <ligand>
        <name>FAD</name>
        <dbReference type="ChEBI" id="CHEBI:57692"/>
    </ligand>
</feature>
<dbReference type="EMBL" id="FOFB01000008">
    <property type="protein sequence ID" value="SEQ33879.1"/>
    <property type="molecule type" value="Genomic_DNA"/>
</dbReference>
<evidence type="ECO:0000256" key="2">
    <source>
        <dbReference type="ARBA" id="ARBA00010790"/>
    </source>
</evidence>
<feature type="binding site" evidence="5">
    <location>
        <position position="84"/>
    </location>
    <ligand>
        <name>FAD</name>
        <dbReference type="ChEBI" id="CHEBI:57692"/>
    </ligand>
</feature>
<proteinExistence type="inferred from homology"/>
<dbReference type="PANTHER" id="PTHR11552">
    <property type="entry name" value="GLUCOSE-METHANOL-CHOLINE GMC OXIDOREDUCTASE"/>
    <property type="match status" value="1"/>
</dbReference>
<dbReference type="SUPFAM" id="SSF54373">
    <property type="entry name" value="FAD-linked reductases, C-terminal domain"/>
    <property type="match status" value="1"/>
</dbReference>
<dbReference type="PANTHER" id="PTHR11552:SF147">
    <property type="entry name" value="CHOLINE DEHYDROGENASE, MITOCHONDRIAL"/>
    <property type="match status" value="1"/>
</dbReference>
<reference evidence="8" key="1">
    <citation type="submission" date="2016-10" db="EMBL/GenBank/DDBJ databases">
        <authorList>
            <person name="Varghese N."/>
            <person name="Submissions S."/>
        </authorList>
    </citation>
    <scope>NUCLEOTIDE SEQUENCE [LARGE SCALE GENOMIC DNA]</scope>
    <source>
        <strain evidence="8">DSM 24740</strain>
    </source>
</reference>
<dbReference type="InterPro" id="IPR000172">
    <property type="entry name" value="GMC_OxRdtase_N"/>
</dbReference>
<evidence type="ECO:0000313" key="8">
    <source>
        <dbReference type="Proteomes" id="UP000199021"/>
    </source>
</evidence>
<keyword evidence="3" id="KW-0285">Flavoprotein</keyword>
<protein>
    <submittedName>
        <fullName evidence="7">Choline dehydrogenase</fullName>
    </submittedName>
</protein>
<dbReference type="InParanoid" id="A0A1H9F7N4"/>
<dbReference type="GO" id="GO:0016614">
    <property type="term" value="F:oxidoreductase activity, acting on CH-OH group of donors"/>
    <property type="evidence" value="ECO:0007669"/>
    <property type="project" value="InterPro"/>
</dbReference>
<dbReference type="PIRSF" id="PIRSF000137">
    <property type="entry name" value="Alcohol_oxidase"/>
    <property type="match status" value="1"/>
</dbReference>
<dbReference type="SUPFAM" id="SSF51905">
    <property type="entry name" value="FAD/NAD(P)-binding domain"/>
    <property type="match status" value="1"/>
</dbReference>
<feature type="domain" description="Glucose-methanol-choline oxidoreductase N-terminal" evidence="6">
    <location>
        <begin position="256"/>
        <end position="270"/>
    </location>
</feature>
<dbReference type="InterPro" id="IPR036188">
    <property type="entry name" value="FAD/NAD-bd_sf"/>
</dbReference>
<sequence length="542" mass="59329">MTSQPPHYLIIGAGSAGCLLANRLSANPAHQVLLIEAGGPVRNPNIIIPAGYPKLHRTSVDWGYWSEPQEQLLNRKIYLPRGKVLGGSSSTNAMAYVRGNRADYDDWAALGNAGWGYEDVLPYFCRHEHNVDIDNDYHGREGELNVEFPSRYRSPFAAAFVDACTETGFERNNDYNGAQQAGAGLFQFTIKDGKRHSAYSAFLKPVMGRKNLTVLTNTQVSKILIDGDRAVGVLAGKPGKSPQEFRASREVILSAGSFASPQLLMLSGIGDRAELGLHGIECKRDLPGVGKNLQDHLFVPIGALSHQQEGQNHYVRPVAMARAALDYLLLGKGVFNSSPLEAVAFGSTSLSPDRVDYQFHFSSFHVGEGYDSDFHNYKTFPTDGDGFSILPSLLRPKSRGTLHLSRSTAGAHIMTPPVIQPNFCAHEDDRQVLLEATKKALEVMEASAFSPYLKRRFSPPNVSSDGAIWDHIQRQVETIYHPVGTCKMGHDEMAVVDDRLRVHGVEGLRVIDASIMPTIVSGNTNAPVYMIAERGAELVTST</sequence>
<dbReference type="Pfam" id="PF05199">
    <property type="entry name" value="GMC_oxred_C"/>
    <property type="match status" value="1"/>
</dbReference>
<name>A0A1H9F7N4_9BACT</name>